<dbReference type="Pfam" id="PF21317">
    <property type="entry name" value="BetaGal_ABD_1"/>
    <property type="match status" value="1"/>
</dbReference>
<evidence type="ECO:0000256" key="6">
    <source>
        <dbReference type="PIRSR" id="PIRSR006336-1"/>
    </source>
</evidence>
<protein>
    <recommendedName>
        <fullName evidence="7">Beta-galactosidase</fullName>
        <ecNumber evidence="7">3.2.1.23</ecNumber>
    </recommendedName>
</protein>
<evidence type="ECO:0000256" key="7">
    <source>
        <dbReference type="RuleBase" id="RU000675"/>
    </source>
</evidence>
<evidence type="ECO:0000313" key="13">
    <source>
        <dbReference type="EMBL" id="KAK3604562.1"/>
    </source>
</evidence>
<dbReference type="Gene3D" id="3.20.20.80">
    <property type="entry name" value="Glycosidases"/>
    <property type="match status" value="1"/>
</dbReference>
<feature type="domain" description="Glycoside hydrolase 35 catalytic" evidence="10">
    <location>
        <begin position="36"/>
        <end position="353"/>
    </location>
</feature>
<dbReference type="InterPro" id="IPR026283">
    <property type="entry name" value="B-gal_1-like"/>
</dbReference>
<keyword evidence="14" id="KW-1185">Reference proteome</keyword>
<evidence type="ECO:0000256" key="9">
    <source>
        <dbReference type="SAM" id="SignalP"/>
    </source>
</evidence>
<reference evidence="13" key="1">
    <citation type="journal article" date="2021" name="Genome Biol. Evol.">
        <title>A High-Quality Reference Genome for a Parasitic Bivalve with Doubly Uniparental Inheritance (Bivalvia: Unionida).</title>
        <authorList>
            <person name="Smith C.H."/>
        </authorList>
    </citation>
    <scope>NUCLEOTIDE SEQUENCE</scope>
    <source>
        <strain evidence="13">CHS0354</strain>
    </source>
</reference>
<evidence type="ECO:0000256" key="5">
    <source>
        <dbReference type="ARBA" id="ARBA00023295"/>
    </source>
</evidence>
<feature type="active site" description="Proton donor" evidence="6">
    <location>
        <position position="185"/>
    </location>
</feature>
<feature type="active site" description="Nucleophile" evidence="6">
    <location>
        <position position="265"/>
    </location>
</feature>
<keyword evidence="3 7" id="KW-0378">Hydrolase</keyword>
<comment type="similarity">
    <text evidence="1 8">Belongs to the glycosyl hydrolase 35 family.</text>
</comment>
<dbReference type="AlphaFoldDB" id="A0AAE0W8Q9"/>
<dbReference type="EMBL" id="JAEAOA010001571">
    <property type="protein sequence ID" value="KAK3604562.1"/>
    <property type="molecule type" value="Genomic_DNA"/>
</dbReference>
<dbReference type="PRINTS" id="PR00742">
    <property type="entry name" value="GLHYDRLASE35"/>
</dbReference>
<accession>A0AAE0W8Q9</accession>
<dbReference type="InterPro" id="IPR048912">
    <property type="entry name" value="BetaGal1-like_ABD1"/>
</dbReference>
<dbReference type="InterPro" id="IPR001944">
    <property type="entry name" value="Glycoside_Hdrlase_35"/>
</dbReference>
<comment type="caution">
    <text evidence="13">The sequence shown here is derived from an EMBL/GenBank/DDBJ whole genome shotgun (WGS) entry which is preliminary data.</text>
</comment>
<dbReference type="PIRSF" id="PIRSF006336">
    <property type="entry name" value="B-gal"/>
    <property type="match status" value="1"/>
</dbReference>
<dbReference type="Proteomes" id="UP001195483">
    <property type="component" value="Unassembled WGS sequence"/>
</dbReference>
<dbReference type="PROSITE" id="PS01182">
    <property type="entry name" value="GLYCOSYL_HYDROL_F35"/>
    <property type="match status" value="1"/>
</dbReference>
<keyword evidence="2 9" id="KW-0732">Signal</keyword>
<dbReference type="GO" id="GO:0005975">
    <property type="term" value="P:carbohydrate metabolic process"/>
    <property type="evidence" value="ECO:0007669"/>
    <property type="project" value="InterPro"/>
</dbReference>
<feature type="chain" id="PRO_5042213273" description="Beta-galactosidase" evidence="9">
    <location>
        <begin position="26"/>
        <end position="652"/>
    </location>
</feature>
<proteinExistence type="inferred from homology"/>
<sequence>MAGVPIWSARLCSALLIIFFGCSEARSFGIDYENDTFVLDGKPFRYVSGSIHYSRVPNQYWKDRLTKMFAAGLNAIQVYIPWNIHEPFQGQFDFSGQQDVVAFLRLTHSIGLYVILRPGPYICAEWEFGGFPAWLLKGNNDIQLRSSDPRYIKAVDQWFDVLLSEIAPLLYVNGGPIISVQVENEYGSYFACDYDYLRFLRQKMIDILGNDVVLFTTDGDGVGYLRCGTLEGLYTTIDFGITYDPAQNFNVQRKWEPRGPLVNSEFYTGWLDHWGESHSHTDAAAFAKSLDLLLAYGANVNMYMFEGGTNFGFWNGAEYPPFKAIPTSYDYDAPLSEAGDITEKYIAIRQVICKYYPPPPIPIPPSTPKFAYGKITMNLVSTIPDYLEKYTPGGPIKSKYPINMEEIDHYYGFVMYRHILKDNVSWPTTLDIMGVRDRGYVMINQIPFGIIEREKNTTVNIKGVIGDYLDILVENQGRINYGDNMNDNRKGLITNVTHNGDALTDWLIYPLLENITLVQSFNLKHSYPRQNGLLSTPALYTGQLVVPKKAPHPMDTYFDMSLWTKGQVWMNNFNLGRYWPAAGPQIRLYIPKPVLNQGVNTVVMLELESSPCMHDTNCFVTFMDQPLINGTVHTSVGHHHGKLSHHGYLPSV</sequence>
<dbReference type="EC" id="3.2.1.23" evidence="7"/>
<organism evidence="13 14">
    <name type="scientific">Potamilus streckersoni</name>
    <dbReference type="NCBI Taxonomy" id="2493646"/>
    <lineage>
        <taxon>Eukaryota</taxon>
        <taxon>Metazoa</taxon>
        <taxon>Spiralia</taxon>
        <taxon>Lophotrochozoa</taxon>
        <taxon>Mollusca</taxon>
        <taxon>Bivalvia</taxon>
        <taxon>Autobranchia</taxon>
        <taxon>Heteroconchia</taxon>
        <taxon>Palaeoheterodonta</taxon>
        <taxon>Unionida</taxon>
        <taxon>Unionoidea</taxon>
        <taxon>Unionidae</taxon>
        <taxon>Ambleminae</taxon>
        <taxon>Lampsilini</taxon>
        <taxon>Potamilus</taxon>
    </lineage>
</organism>
<dbReference type="InterPro" id="IPR008979">
    <property type="entry name" value="Galactose-bd-like_sf"/>
</dbReference>
<dbReference type="Pfam" id="PF01301">
    <property type="entry name" value="Glyco_hydro_35"/>
    <property type="match status" value="1"/>
</dbReference>
<dbReference type="SUPFAM" id="SSF51445">
    <property type="entry name" value="(Trans)glycosidases"/>
    <property type="match status" value="1"/>
</dbReference>
<evidence type="ECO:0000313" key="14">
    <source>
        <dbReference type="Proteomes" id="UP001195483"/>
    </source>
</evidence>
<evidence type="ECO:0000256" key="1">
    <source>
        <dbReference type="ARBA" id="ARBA00009809"/>
    </source>
</evidence>
<dbReference type="InterPro" id="IPR031330">
    <property type="entry name" value="Gly_Hdrlase_35_cat"/>
</dbReference>
<dbReference type="InterPro" id="IPR019801">
    <property type="entry name" value="Glyco_hydro_35_CS"/>
</dbReference>
<evidence type="ECO:0000259" key="11">
    <source>
        <dbReference type="Pfam" id="PF21317"/>
    </source>
</evidence>
<evidence type="ECO:0000256" key="8">
    <source>
        <dbReference type="RuleBase" id="RU003679"/>
    </source>
</evidence>
<dbReference type="FunFam" id="2.60.120.260:FF:000021">
    <property type="entry name" value="Beta-galactosidase"/>
    <property type="match status" value="1"/>
</dbReference>
<dbReference type="PANTHER" id="PTHR23421">
    <property type="entry name" value="BETA-GALACTOSIDASE RELATED"/>
    <property type="match status" value="1"/>
</dbReference>
<reference evidence="13" key="3">
    <citation type="submission" date="2023-05" db="EMBL/GenBank/DDBJ databases">
        <authorList>
            <person name="Smith C.H."/>
        </authorList>
    </citation>
    <scope>NUCLEOTIDE SEQUENCE</scope>
    <source>
        <strain evidence="13">CHS0354</strain>
        <tissue evidence="13">Mantle</tissue>
    </source>
</reference>
<evidence type="ECO:0000256" key="4">
    <source>
        <dbReference type="ARBA" id="ARBA00023180"/>
    </source>
</evidence>
<evidence type="ECO:0000256" key="2">
    <source>
        <dbReference type="ARBA" id="ARBA00022729"/>
    </source>
</evidence>
<feature type="signal peptide" evidence="9">
    <location>
        <begin position="1"/>
        <end position="25"/>
    </location>
</feature>
<evidence type="ECO:0000259" key="12">
    <source>
        <dbReference type="Pfam" id="PF21467"/>
    </source>
</evidence>
<feature type="domain" description="Beta-galactosidase galactose-binding" evidence="12">
    <location>
        <begin position="537"/>
        <end position="600"/>
    </location>
</feature>
<name>A0AAE0W8Q9_9BIVA</name>
<dbReference type="InterPro" id="IPR048913">
    <property type="entry name" value="BetaGal_gal-bd"/>
</dbReference>
<keyword evidence="4" id="KW-0325">Glycoprotein</keyword>
<dbReference type="FunFam" id="3.20.20.80:FF:000017">
    <property type="entry name" value="Beta-galactosidase"/>
    <property type="match status" value="1"/>
</dbReference>
<gene>
    <name evidence="13" type="ORF">CHS0354_026253</name>
</gene>
<dbReference type="SUPFAM" id="SSF49785">
    <property type="entry name" value="Galactose-binding domain-like"/>
    <property type="match status" value="1"/>
</dbReference>
<dbReference type="Gene3D" id="2.60.120.260">
    <property type="entry name" value="Galactose-binding domain-like"/>
    <property type="match status" value="2"/>
</dbReference>
<reference evidence="13" key="2">
    <citation type="journal article" date="2021" name="Genome Biol. Evol.">
        <title>Developing a high-quality reference genome for a parasitic bivalve with doubly uniparental inheritance (Bivalvia: Unionida).</title>
        <authorList>
            <person name="Smith C.H."/>
        </authorList>
    </citation>
    <scope>NUCLEOTIDE SEQUENCE</scope>
    <source>
        <strain evidence="13">CHS0354</strain>
        <tissue evidence="13">Mantle</tissue>
    </source>
</reference>
<keyword evidence="5 7" id="KW-0326">Glycosidase</keyword>
<evidence type="ECO:0000259" key="10">
    <source>
        <dbReference type="Pfam" id="PF01301"/>
    </source>
</evidence>
<dbReference type="Pfam" id="PF21467">
    <property type="entry name" value="BetaGal_gal-bd"/>
    <property type="match status" value="1"/>
</dbReference>
<dbReference type="GO" id="GO:0004565">
    <property type="term" value="F:beta-galactosidase activity"/>
    <property type="evidence" value="ECO:0007669"/>
    <property type="project" value="UniProtKB-EC"/>
</dbReference>
<feature type="domain" description="Beta-galactosidase 1-like first all-beta" evidence="11">
    <location>
        <begin position="401"/>
        <end position="511"/>
    </location>
</feature>
<evidence type="ECO:0000256" key="3">
    <source>
        <dbReference type="ARBA" id="ARBA00022801"/>
    </source>
</evidence>
<dbReference type="InterPro" id="IPR017853">
    <property type="entry name" value="GH"/>
</dbReference>
<comment type="catalytic activity">
    <reaction evidence="7">
        <text>Hydrolysis of terminal non-reducing beta-D-galactose residues in beta-D-galactosides.</text>
        <dbReference type="EC" id="3.2.1.23"/>
    </reaction>
</comment>